<dbReference type="SUPFAM" id="SSF55331">
    <property type="entry name" value="Tautomerase/MIF"/>
    <property type="match status" value="1"/>
</dbReference>
<dbReference type="Proteomes" id="UP000033651">
    <property type="component" value="Unassembled WGS sequence"/>
</dbReference>
<reference evidence="1 2" key="1">
    <citation type="submission" date="2015-03" db="EMBL/GenBank/DDBJ databases">
        <title>Draft genome sequence of Luteibacter yeojuensis strain SU11.</title>
        <authorList>
            <person name="Sulaiman J."/>
            <person name="Priya K."/>
            <person name="Chan K.-G."/>
        </authorList>
    </citation>
    <scope>NUCLEOTIDE SEQUENCE [LARGE SCALE GENOMIC DNA]</scope>
    <source>
        <strain evidence="1 2">SU11</strain>
    </source>
</reference>
<organism evidence="1 2">
    <name type="scientific">Luteibacter yeojuensis</name>
    <dbReference type="NCBI Taxonomy" id="345309"/>
    <lineage>
        <taxon>Bacteria</taxon>
        <taxon>Pseudomonadati</taxon>
        <taxon>Pseudomonadota</taxon>
        <taxon>Gammaproteobacteria</taxon>
        <taxon>Lysobacterales</taxon>
        <taxon>Rhodanobacteraceae</taxon>
        <taxon>Luteibacter</taxon>
    </lineage>
</organism>
<dbReference type="OrthoDB" id="9804765at2"/>
<accession>A0A0F3K4M0</accession>
<comment type="caution">
    <text evidence="1">The sequence shown here is derived from an EMBL/GenBank/DDBJ whole genome shotgun (WGS) entry which is preliminary data.</text>
</comment>
<dbReference type="Pfam" id="PF14552">
    <property type="entry name" value="Tautomerase_2"/>
    <property type="match status" value="1"/>
</dbReference>
<evidence type="ECO:0000313" key="2">
    <source>
        <dbReference type="Proteomes" id="UP000033651"/>
    </source>
</evidence>
<dbReference type="PANTHER" id="PTHR38460">
    <property type="entry name" value="TAUTOMERASE YOLI-RELATED"/>
    <property type="match status" value="1"/>
</dbReference>
<protein>
    <submittedName>
        <fullName evidence="1">4-oxalocrotonate tautomerase</fullName>
    </submittedName>
</protein>
<dbReference type="InterPro" id="IPR037479">
    <property type="entry name" value="Tauto_MSAD"/>
</dbReference>
<keyword evidence="2" id="KW-1185">Reference proteome</keyword>
<gene>
    <name evidence="1" type="ORF">VI08_19100</name>
</gene>
<dbReference type="AlphaFoldDB" id="A0A0F3K4M0"/>
<dbReference type="PATRIC" id="fig|345309.4.peg.3683"/>
<dbReference type="EMBL" id="JZRB01000060">
    <property type="protein sequence ID" value="KJV26138.1"/>
    <property type="molecule type" value="Genomic_DNA"/>
</dbReference>
<dbReference type="InterPro" id="IPR014347">
    <property type="entry name" value="Tautomerase/MIF_sf"/>
</dbReference>
<dbReference type="Gene3D" id="3.30.429.10">
    <property type="entry name" value="Macrophage Migration Inhibitory Factor"/>
    <property type="match status" value="1"/>
</dbReference>
<dbReference type="RefSeq" id="WP_045831235.1">
    <property type="nucleotide sequence ID" value="NZ_JZRB01000060.1"/>
</dbReference>
<sequence>MPLARIDLSRRASAATIRHITEAIYDAMVEVANVPLHDKFQVVTRHDDDELVYPAEGYLGTQYTPDIVIIQVTWVGGRSVDAKKAFYRLVADRIHECTGLRKEDVWITLVDNAREDWSFGGGVMQYAPAG</sequence>
<proteinExistence type="predicted"/>
<evidence type="ECO:0000313" key="1">
    <source>
        <dbReference type="EMBL" id="KJV26138.1"/>
    </source>
</evidence>
<dbReference type="PANTHER" id="PTHR38460:SF1">
    <property type="entry name" value="TAUTOMERASE YOLI-RELATED"/>
    <property type="match status" value="1"/>
</dbReference>
<name>A0A0F3K4M0_9GAMM</name>